<protein>
    <submittedName>
        <fullName evidence="1">Uncharacterized protein</fullName>
    </submittedName>
</protein>
<sequence>MSCPTCFLPSHTTLQRRIRLKRLTLTMTILVRQGSFASACPELEVLASETQKTLQGSCNLQNLSGRRSTWRCLSMRPHVTRRIMIRGVDEHFLEQVRQRHRPLQCSTLQFWQHVIIFLMDTAWPLIHLISNSGPPAYRSGRDATMLDYSHGSTLSRNVV</sequence>
<evidence type="ECO:0000313" key="2">
    <source>
        <dbReference type="Proteomes" id="UP000007304"/>
    </source>
</evidence>
<dbReference type="VEuPathDB" id="FungiDB:HMPREF1120_04895"/>
<dbReference type="AlphaFoldDB" id="H6BYW6"/>
<keyword evidence="2" id="KW-1185">Reference proteome</keyword>
<accession>H6BYW6</accession>
<organism evidence="1 2">
    <name type="scientific">Exophiala dermatitidis (strain ATCC 34100 / CBS 525.76 / NIH/UT8656)</name>
    <name type="common">Black yeast</name>
    <name type="synonym">Wangiella dermatitidis</name>
    <dbReference type="NCBI Taxonomy" id="858893"/>
    <lineage>
        <taxon>Eukaryota</taxon>
        <taxon>Fungi</taxon>
        <taxon>Dikarya</taxon>
        <taxon>Ascomycota</taxon>
        <taxon>Pezizomycotina</taxon>
        <taxon>Eurotiomycetes</taxon>
        <taxon>Chaetothyriomycetidae</taxon>
        <taxon>Chaetothyriales</taxon>
        <taxon>Herpotrichiellaceae</taxon>
        <taxon>Exophiala</taxon>
    </lineage>
</organism>
<proteinExistence type="predicted"/>
<dbReference type="EMBL" id="JH226133">
    <property type="protein sequence ID" value="EHY56830.1"/>
    <property type="molecule type" value="Genomic_DNA"/>
</dbReference>
<dbReference type="GeneID" id="20309534"/>
<dbReference type="RefSeq" id="XP_009157291.1">
    <property type="nucleotide sequence ID" value="XM_009159043.1"/>
</dbReference>
<gene>
    <name evidence="1" type="ORF">HMPREF1120_04895</name>
</gene>
<evidence type="ECO:0000313" key="1">
    <source>
        <dbReference type="EMBL" id="EHY56831.1"/>
    </source>
</evidence>
<dbReference type="Proteomes" id="UP000007304">
    <property type="component" value="Unassembled WGS sequence"/>
</dbReference>
<name>H6BYW6_EXODN</name>
<reference evidence="1" key="1">
    <citation type="submission" date="2011-07" db="EMBL/GenBank/DDBJ databases">
        <title>The Genome Sequence of Exophiala (Wangiella) dermatitidis NIH/UT8656.</title>
        <authorList>
            <consortium name="The Broad Institute Genome Sequencing Platform"/>
            <person name="Cuomo C."/>
            <person name="Wang Z."/>
            <person name="Hunicke-Smith S."/>
            <person name="Szanislo P.J."/>
            <person name="Earl A."/>
            <person name="Young S.K."/>
            <person name="Zeng Q."/>
            <person name="Gargeya S."/>
            <person name="Fitzgerald M."/>
            <person name="Haas B."/>
            <person name="Abouelleil A."/>
            <person name="Alvarado L."/>
            <person name="Arachchi H.M."/>
            <person name="Berlin A."/>
            <person name="Brown A."/>
            <person name="Chapman S.B."/>
            <person name="Chen Z."/>
            <person name="Dunbar C."/>
            <person name="Freedman E."/>
            <person name="Gearin G."/>
            <person name="Gellesch M."/>
            <person name="Goldberg J."/>
            <person name="Griggs A."/>
            <person name="Gujja S."/>
            <person name="Heiman D."/>
            <person name="Howarth C."/>
            <person name="Larson L."/>
            <person name="Lui A."/>
            <person name="MacDonald P.J.P."/>
            <person name="Montmayeur A."/>
            <person name="Murphy C."/>
            <person name="Neiman D."/>
            <person name="Pearson M."/>
            <person name="Priest M."/>
            <person name="Roberts A."/>
            <person name="Saif S."/>
            <person name="Shea T."/>
            <person name="Shenoy N."/>
            <person name="Sisk P."/>
            <person name="Stolte C."/>
            <person name="Sykes S."/>
            <person name="Wortman J."/>
            <person name="Nusbaum C."/>
            <person name="Birren B."/>
        </authorList>
    </citation>
    <scope>NUCLEOTIDE SEQUENCE</scope>
    <source>
        <strain evidence="1">NIH/UT8656</strain>
    </source>
</reference>
<dbReference type="HOGENOM" id="CLU_1660768_0_0_1"/>
<dbReference type="RefSeq" id="XP_009157292.1">
    <property type="nucleotide sequence ID" value="XM_009159044.1"/>
</dbReference>
<dbReference type="EMBL" id="JH226133">
    <property type="protein sequence ID" value="EHY56831.1"/>
    <property type="molecule type" value="Genomic_DNA"/>
</dbReference>